<keyword evidence="1" id="KW-0443">Lipid metabolism</keyword>
<dbReference type="Pfam" id="PF10862">
    <property type="entry name" value="FcoT"/>
    <property type="match status" value="1"/>
</dbReference>
<proteinExistence type="inferred from homology"/>
<accession>A0AAP5M7H0</accession>
<evidence type="ECO:0000313" key="8">
    <source>
        <dbReference type="EMBL" id="MDR9893702.1"/>
    </source>
</evidence>
<dbReference type="Proteomes" id="UP000667802">
    <property type="component" value="Unassembled WGS sequence"/>
</dbReference>
<comment type="catalytic activity">
    <reaction evidence="7">
        <text>a (3R)-3-[(carboxymethyl)amino]fatty acid + holo-[ACP] + H(+) = a (2E)-enoyl-[ACP] + glycine + H2O</text>
        <dbReference type="Rhea" id="RHEA:74923"/>
        <dbReference type="Rhea" id="RHEA-COMP:9685"/>
        <dbReference type="Rhea" id="RHEA-COMP:9925"/>
        <dbReference type="ChEBI" id="CHEBI:15377"/>
        <dbReference type="ChEBI" id="CHEBI:15378"/>
        <dbReference type="ChEBI" id="CHEBI:57305"/>
        <dbReference type="ChEBI" id="CHEBI:64479"/>
        <dbReference type="ChEBI" id="CHEBI:78784"/>
        <dbReference type="ChEBI" id="CHEBI:193080"/>
        <dbReference type="EC" id="4.3.2.11"/>
    </reaction>
    <physiologicalReaction direction="right-to-left" evidence="7">
        <dbReference type="Rhea" id="RHEA:74925"/>
    </physiologicalReaction>
</comment>
<evidence type="ECO:0000256" key="5">
    <source>
        <dbReference type="ARBA" id="ARBA00035169"/>
    </source>
</evidence>
<protein>
    <recommendedName>
        <fullName evidence="5">(2E)-enoyl-[ACP] glycyltransferase</fullName>
        <ecNumber evidence="4">4.3.2.11</ecNumber>
    </recommendedName>
    <alternativeName>
        <fullName evidence="6">(2E)-unsaturated fatty acyl-[ACP] glycyltransferase</fullName>
    </alternativeName>
</protein>
<keyword evidence="2" id="KW-0456">Lyase</keyword>
<keyword evidence="9" id="KW-1185">Reference proteome</keyword>
<comment type="similarity">
    <text evidence="3">Belongs to the FcoT family.</text>
</comment>
<dbReference type="GO" id="GO:0006629">
    <property type="term" value="P:lipid metabolic process"/>
    <property type="evidence" value="ECO:0007669"/>
    <property type="project" value="UniProtKB-KW"/>
</dbReference>
<sequence>MNIKQKFTKIDDVNHNLLSRFLEPYKENCQYLKKARFQYLEQSDSSDKSKNSSHNLWSIQADFSIPESCYIADTGHFNSVEFNICYNQLFYVKIAYLLDNKLLDVMKDWDLETYKRRQLSDFLIVKFSSTFKKPIDSSSFQGSLVINKSTARNNLIILKTSCTFYDKNGGWSEGDVTIAILNSHPEETIDEKESGDRIQESEYTTP</sequence>
<dbReference type="RefSeq" id="WP_208338304.1">
    <property type="nucleotide sequence ID" value="NZ_CAWQFN010000041.1"/>
</dbReference>
<dbReference type="Gene3D" id="3.10.129.30">
    <property type="entry name" value="Rv0098, thioesterase-like hot dog domain"/>
    <property type="match status" value="1"/>
</dbReference>
<dbReference type="EMBL" id="JAALHA020000001">
    <property type="protein sequence ID" value="MDR9893702.1"/>
    <property type="molecule type" value="Genomic_DNA"/>
</dbReference>
<evidence type="ECO:0000256" key="4">
    <source>
        <dbReference type="ARBA" id="ARBA00035127"/>
    </source>
</evidence>
<name>A0AAP5M7H0_9CYAN</name>
<evidence type="ECO:0000256" key="2">
    <source>
        <dbReference type="ARBA" id="ARBA00023239"/>
    </source>
</evidence>
<dbReference type="EC" id="4.3.2.11" evidence="4"/>
<evidence type="ECO:0000256" key="6">
    <source>
        <dbReference type="ARBA" id="ARBA00035448"/>
    </source>
</evidence>
<comment type="caution">
    <text evidence="8">The sequence shown here is derived from an EMBL/GenBank/DDBJ whole genome shotgun (WGS) entry which is preliminary data.</text>
</comment>
<dbReference type="AlphaFoldDB" id="A0AAP5M7H0"/>
<organism evidence="8 9">
    <name type="scientific">Aetokthonos hydrillicola Thurmond2011</name>
    <dbReference type="NCBI Taxonomy" id="2712845"/>
    <lineage>
        <taxon>Bacteria</taxon>
        <taxon>Bacillati</taxon>
        <taxon>Cyanobacteriota</taxon>
        <taxon>Cyanophyceae</taxon>
        <taxon>Nostocales</taxon>
        <taxon>Hapalosiphonaceae</taxon>
        <taxon>Aetokthonos</taxon>
    </lineage>
</organism>
<evidence type="ECO:0000256" key="3">
    <source>
        <dbReference type="ARBA" id="ARBA00035117"/>
    </source>
</evidence>
<evidence type="ECO:0000256" key="1">
    <source>
        <dbReference type="ARBA" id="ARBA00023098"/>
    </source>
</evidence>
<dbReference type="GO" id="GO:0016829">
    <property type="term" value="F:lyase activity"/>
    <property type="evidence" value="ECO:0007669"/>
    <property type="project" value="UniProtKB-KW"/>
</dbReference>
<dbReference type="InterPro" id="IPR022598">
    <property type="entry name" value="FcoT_ThioEstase"/>
</dbReference>
<evidence type="ECO:0000256" key="7">
    <source>
        <dbReference type="ARBA" id="ARBA00048742"/>
    </source>
</evidence>
<dbReference type="InterPro" id="IPR043064">
    <property type="entry name" value="FcoT_ThioEstase_Rv0098-like_sf"/>
</dbReference>
<gene>
    <name evidence="8" type="ORF">G7B40_003800</name>
</gene>
<evidence type="ECO:0000313" key="9">
    <source>
        <dbReference type="Proteomes" id="UP000667802"/>
    </source>
</evidence>
<reference evidence="9" key="1">
    <citation type="journal article" date="2021" name="Science">
        <title>Hunting the eagle killer: A cyanobacterial neurotoxin causes vacuolar myelinopathy.</title>
        <authorList>
            <person name="Breinlinger S."/>
            <person name="Phillips T.J."/>
            <person name="Haram B.N."/>
            <person name="Mares J."/>
            <person name="Martinez Yerena J.A."/>
            <person name="Hrouzek P."/>
            <person name="Sobotka R."/>
            <person name="Henderson W.M."/>
            <person name="Schmieder P."/>
            <person name="Williams S.M."/>
            <person name="Lauderdale J.D."/>
            <person name="Wilde H.D."/>
            <person name="Gerrin W."/>
            <person name="Kust A."/>
            <person name="Washington J.W."/>
            <person name="Wagner C."/>
            <person name="Geier B."/>
            <person name="Liebeke M."/>
            <person name="Enke H."/>
            <person name="Niedermeyer T.H.J."/>
            <person name="Wilde S.B."/>
        </authorList>
    </citation>
    <scope>NUCLEOTIDE SEQUENCE [LARGE SCALE GENOMIC DNA]</scope>
    <source>
        <strain evidence="9">Thurmond2011</strain>
    </source>
</reference>